<comment type="subcellular location">
    <subcellularLocation>
        <location evidence="1">Cell membrane</location>
        <topology evidence="1">Multi-pass membrane protein</topology>
    </subcellularLocation>
</comment>
<evidence type="ECO:0000259" key="9">
    <source>
        <dbReference type="PROSITE" id="PS50883"/>
    </source>
</evidence>
<protein>
    <submittedName>
        <fullName evidence="11">EAL domain-containing protein</fullName>
    </submittedName>
</protein>
<comment type="caution">
    <text evidence="11">The sequence shown here is derived from an EMBL/GenBank/DDBJ whole genome shotgun (WGS) entry which is preliminary data.</text>
</comment>
<feature type="transmembrane region" description="Helical" evidence="6">
    <location>
        <begin position="74"/>
        <end position="95"/>
    </location>
</feature>
<dbReference type="CDD" id="cd00130">
    <property type="entry name" value="PAS"/>
    <property type="match status" value="1"/>
</dbReference>
<name>A0ABW3UGB7_9BACL</name>
<dbReference type="InterPro" id="IPR011620">
    <property type="entry name" value="Sig_transdc_His_kinase_LytS_TM"/>
</dbReference>
<dbReference type="RefSeq" id="WP_345591256.1">
    <property type="nucleotide sequence ID" value="NZ_BAABJG010000027.1"/>
</dbReference>
<keyword evidence="12" id="KW-1185">Reference proteome</keyword>
<evidence type="ECO:0000313" key="11">
    <source>
        <dbReference type="EMBL" id="MFD1218941.1"/>
    </source>
</evidence>
<gene>
    <name evidence="11" type="ORF">ACFQ4B_02310</name>
</gene>
<dbReference type="PROSITE" id="PS50112">
    <property type="entry name" value="PAS"/>
    <property type="match status" value="1"/>
</dbReference>
<evidence type="ECO:0000256" key="1">
    <source>
        <dbReference type="ARBA" id="ARBA00004651"/>
    </source>
</evidence>
<dbReference type="SMART" id="SM00052">
    <property type="entry name" value="EAL"/>
    <property type="match status" value="1"/>
</dbReference>
<dbReference type="PROSITE" id="PS50887">
    <property type="entry name" value="GGDEF"/>
    <property type="match status" value="1"/>
</dbReference>
<dbReference type="Pfam" id="PF00563">
    <property type="entry name" value="EAL"/>
    <property type="match status" value="1"/>
</dbReference>
<dbReference type="Gene3D" id="3.30.450.20">
    <property type="entry name" value="PAS domain"/>
    <property type="match status" value="1"/>
</dbReference>
<dbReference type="SUPFAM" id="SSF55785">
    <property type="entry name" value="PYP-like sensor domain (PAS domain)"/>
    <property type="match status" value="1"/>
</dbReference>
<dbReference type="Pfam" id="PF07694">
    <property type="entry name" value="5TM-5TMR_LYT"/>
    <property type="match status" value="1"/>
</dbReference>
<evidence type="ECO:0000256" key="4">
    <source>
        <dbReference type="ARBA" id="ARBA00022989"/>
    </source>
</evidence>
<evidence type="ECO:0000259" key="8">
    <source>
        <dbReference type="PROSITE" id="PS50113"/>
    </source>
</evidence>
<dbReference type="Gene3D" id="3.30.70.270">
    <property type="match status" value="1"/>
</dbReference>
<evidence type="ECO:0000256" key="2">
    <source>
        <dbReference type="ARBA" id="ARBA00022475"/>
    </source>
</evidence>
<keyword evidence="3 6" id="KW-0812">Transmembrane</keyword>
<dbReference type="InterPro" id="IPR035919">
    <property type="entry name" value="EAL_sf"/>
</dbReference>
<evidence type="ECO:0000259" key="7">
    <source>
        <dbReference type="PROSITE" id="PS50112"/>
    </source>
</evidence>
<dbReference type="EMBL" id="JBHTLU010000007">
    <property type="protein sequence ID" value="MFD1218941.1"/>
    <property type="molecule type" value="Genomic_DNA"/>
</dbReference>
<dbReference type="InterPro" id="IPR000014">
    <property type="entry name" value="PAS"/>
</dbReference>
<dbReference type="SMART" id="SM00267">
    <property type="entry name" value="GGDEF"/>
    <property type="match status" value="1"/>
</dbReference>
<dbReference type="InterPro" id="IPR013656">
    <property type="entry name" value="PAS_4"/>
</dbReference>
<evidence type="ECO:0000256" key="6">
    <source>
        <dbReference type="SAM" id="Phobius"/>
    </source>
</evidence>
<dbReference type="InterPro" id="IPR035965">
    <property type="entry name" value="PAS-like_dom_sf"/>
</dbReference>
<dbReference type="Proteomes" id="UP001597180">
    <property type="component" value="Unassembled WGS sequence"/>
</dbReference>
<feature type="transmembrane region" description="Helical" evidence="6">
    <location>
        <begin position="136"/>
        <end position="156"/>
    </location>
</feature>
<evidence type="ECO:0000313" key="12">
    <source>
        <dbReference type="Proteomes" id="UP001597180"/>
    </source>
</evidence>
<dbReference type="InterPro" id="IPR000160">
    <property type="entry name" value="GGDEF_dom"/>
</dbReference>
<dbReference type="InterPro" id="IPR001633">
    <property type="entry name" value="EAL_dom"/>
</dbReference>
<dbReference type="InterPro" id="IPR000700">
    <property type="entry name" value="PAS-assoc_C"/>
</dbReference>
<dbReference type="InterPro" id="IPR029787">
    <property type="entry name" value="Nucleotide_cyclase"/>
</dbReference>
<feature type="domain" description="GGDEF" evidence="10">
    <location>
        <begin position="361"/>
        <end position="494"/>
    </location>
</feature>
<dbReference type="SUPFAM" id="SSF141868">
    <property type="entry name" value="EAL domain-like"/>
    <property type="match status" value="1"/>
</dbReference>
<dbReference type="InterPro" id="IPR043128">
    <property type="entry name" value="Rev_trsase/Diguanyl_cyclase"/>
</dbReference>
<dbReference type="InterPro" id="IPR052155">
    <property type="entry name" value="Biofilm_reg_signaling"/>
</dbReference>
<feature type="domain" description="EAL" evidence="9">
    <location>
        <begin position="503"/>
        <end position="757"/>
    </location>
</feature>
<reference evidence="12" key="1">
    <citation type="journal article" date="2019" name="Int. J. Syst. Evol. Microbiol.">
        <title>The Global Catalogue of Microorganisms (GCM) 10K type strain sequencing project: providing services to taxonomists for standard genome sequencing and annotation.</title>
        <authorList>
            <consortium name="The Broad Institute Genomics Platform"/>
            <consortium name="The Broad Institute Genome Sequencing Center for Infectious Disease"/>
            <person name="Wu L."/>
            <person name="Ma J."/>
        </authorList>
    </citation>
    <scope>NUCLEOTIDE SEQUENCE [LARGE SCALE GENOMIC DNA]</scope>
    <source>
        <strain evidence="12">CCUG 53270</strain>
    </source>
</reference>
<feature type="transmembrane region" description="Helical" evidence="6">
    <location>
        <begin position="12"/>
        <end position="30"/>
    </location>
</feature>
<dbReference type="Pfam" id="PF00990">
    <property type="entry name" value="GGDEF"/>
    <property type="match status" value="1"/>
</dbReference>
<proteinExistence type="predicted"/>
<sequence>MMSNTYETLEKIAINASVLLTFIFLFHWLYPLISKLSKRWVSAIFGVWFGMTGLAVMLDPLYIADGVIVDFRTVLVALAGTFGGSISGILAMLIVGGYRAYLGGAGIISGVGGIVTAMVLGVLMNRYEPRFKKPTLAYAVFGGIIALESAIWFLVLPKGLDQYLIQHIAIYMIMTYPLVVIIIRYFITHEIRKKETEGKLLESEEQYRTLVEHSNDLIFRCDLRGNLLSANKKFMDDLGIEAKELKEQWVFDVLGFRDDLARWQELLTDTVYGKRPVTFEKEVAHKDGSTRLYVTTLSPVLGADQQVKSITGTCYDITRIRNSERRILQLSLYDALTELPNRRLLMEKLNQAITVSQEQGTRLAVVVADLDNFKLINDTRGYAFGDELLNRVGQQLQRLVSPKDTLARIGEDEFVLLLEGFDQLHHLLSRIQTIQDEFQYPQFIRNEQIYTKMSLGIALYPGDGDNAEELIKNADTAMYNVKSAGKNHYRFYNMEMREALLKRGRLEEALRKALIHNELILQFQPQKDLRTNRIRGFEALIRWVHPQMGTVSPMDFIPVAEQSGAIIPIAEWVIRTACERNKVIQKNHFPNSIISVNISAIQLQRPDFAQMVIDILLETRLAPKYLELEITESIMMESFQSAIGNLQTLRDYGVSIALDDFGTGYSSLSYLKQLPIRTLKIDKSFIKDITRESVTDSLVESIIILVHRMGMEVVAEGVETQEQLDFLRQWGCEYVQGFLISKPLFELEIRQLSVNKQPDTPSFKEAWERPHA</sequence>
<dbReference type="SUPFAM" id="SSF55073">
    <property type="entry name" value="Nucleotide cyclase"/>
    <property type="match status" value="1"/>
</dbReference>
<feature type="transmembrane region" description="Helical" evidence="6">
    <location>
        <begin position="101"/>
        <end position="124"/>
    </location>
</feature>
<organism evidence="11 12">
    <name type="scientific">Paenibacillus vulneris</name>
    <dbReference type="NCBI Taxonomy" id="1133364"/>
    <lineage>
        <taxon>Bacteria</taxon>
        <taxon>Bacillati</taxon>
        <taxon>Bacillota</taxon>
        <taxon>Bacilli</taxon>
        <taxon>Bacillales</taxon>
        <taxon>Paenibacillaceae</taxon>
        <taxon>Paenibacillus</taxon>
    </lineage>
</organism>
<feature type="transmembrane region" description="Helical" evidence="6">
    <location>
        <begin position="42"/>
        <end position="62"/>
    </location>
</feature>
<dbReference type="Gene3D" id="3.20.20.450">
    <property type="entry name" value="EAL domain"/>
    <property type="match status" value="1"/>
</dbReference>
<keyword evidence="2" id="KW-1003">Cell membrane</keyword>
<dbReference type="Pfam" id="PF08448">
    <property type="entry name" value="PAS_4"/>
    <property type="match status" value="1"/>
</dbReference>
<keyword evidence="4 6" id="KW-1133">Transmembrane helix</keyword>
<feature type="domain" description="PAS" evidence="7">
    <location>
        <begin position="203"/>
        <end position="245"/>
    </location>
</feature>
<dbReference type="NCBIfam" id="TIGR00254">
    <property type="entry name" value="GGDEF"/>
    <property type="match status" value="1"/>
</dbReference>
<dbReference type="CDD" id="cd01949">
    <property type="entry name" value="GGDEF"/>
    <property type="match status" value="1"/>
</dbReference>
<dbReference type="NCBIfam" id="TIGR00229">
    <property type="entry name" value="sensory_box"/>
    <property type="match status" value="1"/>
</dbReference>
<evidence type="ECO:0000259" key="10">
    <source>
        <dbReference type="PROSITE" id="PS50887"/>
    </source>
</evidence>
<dbReference type="SMART" id="SM00091">
    <property type="entry name" value="PAS"/>
    <property type="match status" value="1"/>
</dbReference>
<accession>A0ABW3UGB7</accession>
<keyword evidence="5 6" id="KW-0472">Membrane</keyword>
<feature type="domain" description="PAC" evidence="8">
    <location>
        <begin position="277"/>
        <end position="329"/>
    </location>
</feature>
<evidence type="ECO:0000256" key="5">
    <source>
        <dbReference type="ARBA" id="ARBA00023136"/>
    </source>
</evidence>
<evidence type="ECO:0000256" key="3">
    <source>
        <dbReference type="ARBA" id="ARBA00022692"/>
    </source>
</evidence>
<dbReference type="CDD" id="cd01948">
    <property type="entry name" value="EAL"/>
    <property type="match status" value="1"/>
</dbReference>
<dbReference type="PANTHER" id="PTHR44757:SF2">
    <property type="entry name" value="BIOFILM ARCHITECTURE MAINTENANCE PROTEIN MBAA"/>
    <property type="match status" value="1"/>
</dbReference>
<dbReference type="PROSITE" id="PS50113">
    <property type="entry name" value="PAC"/>
    <property type="match status" value="1"/>
</dbReference>
<dbReference type="PANTHER" id="PTHR44757">
    <property type="entry name" value="DIGUANYLATE CYCLASE DGCP"/>
    <property type="match status" value="1"/>
</dbReference>
<feature type="transmembrane region" description="Helical" evidence="6">
    <location>
        <begin position="168"/>
        <end position="187"/>
    </location>
</feature>
<dbReference type="PROSITE" id="PS50883">
    <property type="entry name" value="EAL"/>
    <property type="match status" value="1"/>
</dbReference>